<evidence type="ECO:0000313" key="10">
    <source>
        <dbReference type="EMBL" id="EEG76729.1"/>
    </source>
</evidence>
<sequence length="202" mass="22460">MTCDAVRESMCEYLDGLLDEDEKQAFKAHLDQCGDCREEAEQLRTTMDWMKQAEEVTPPAGLRQNVLAELSGEQKRRSRQSSGVFQFVAAAAVFIMLVAANVLPLQPDMLTADEAPLIVAEDEGRLESFGMAEEEVSSQELGIQGNNMDDDARDAGDMNSQPLLDDTDTATVNWQLILNVLLVPLFVGLVWWAVKKRREALP</sequence>
<organism evidence="10 11">
    <name type="scientific">Dethiobacter alkaliphilus AHT 1</name>
    <dbReference type="NCBI Taxonomy" id="555088"/>
    <lineage>
        <taxon>Bacteria</taxon>
        <taxon>Bacillati</taxon>
        <taxon>Bacillota</taxon>
        <taxon>Dethiobacteria</taxon>
        <taxon>Dethiobacterales</taxon>
        <taxon>Dethiobacteraceae</taxon>
        <taxon>Dethiobacter</taxon>
    </lineage>
</organism>
<dbReference type="GO" id="GO:0016989">
    <property type="term" value="F:sigma factor antagonist activity"/>
    <property type="evidence" value="ECO:0007669"/>
    <property type="project" value="TreeGrafter"/>
</dbReference>
<proteinExistence type="inferred from homology"/>
<evidence type="ECO:0000256" key="3">
    <source>
        <dbReference type="ARBA" id="ARBA00022989"/>
    </source>
</evidence>
<dbReference type="eggNOG" id="COG5662">
    <property type="taxonomic scope" value="Bacteria"/>
</dbReference>
<keyword evidence="3 8" id="KW-1133">Transmembrane helix</keyword>
<dbReference type="PANTHER" id="PTHR37461">
    <property type="entry name" value="ANTI-SIGMA-K FACTOR RSKA"/>
    <property type="match status" value="1"/>
</dbReference>
<dbReference type="Proteomes" id="UP000006443">
    <property type="component" value="Unassembled WGS sequence"/>
</dbReference>
<dbReference type="RefSeq" id="WP_008517693.1">
    <property type="nucleotide sequence ID" value="NZ_ACJM01000013.1"/>
</dbReference>
<dbReference type="InterPro" id="IPR041916">
    <property type="entry name" value="Anti_sigma_zinc_sf"/>
</dbReference>
<evidence type="ECO:0000259" key="9">
    <source>
        <dbReference type="Pfam" id="PF13490"/>
    </source>
</evidence>
<dbReference type="STRING" id="555088.DealDRAFT_2374"/>
<dbReference type="Pfam" id="PF13490">
    <property type="entry name" value="zf-HC2"/>
    <property type="match status" value="1"/>
</dbReference>
<dbReference type="InterPro" id="IPR027383">
    <property type="entry name" value="Znf_put"/>
</dbReference>
<evidence type="ECO:0000256" key="7">
    <source>
        <dbReference type="SAM" id="MobiDB-lite"/>
    </source>
</evidence>
<comment type="similarity">
    <text evidence="5">Belongs to the zinc-associated anti-sigma factor (ZAS) superfamily. Anti-sigma-W factor family.</text>
</comment>
<gene>
    <name evidence="10" type="ORF">DealDRAFT_2374</name>
</gene>
<keyword evidence="2 8" id="KW-0812">Transmembrane</keyword>
<evidence type="ECO:0000256" key="8">
    <source>
        <dbReference type="SAM" id="Phobius"/>
    </source>
</evidence>
<dbReference type="Gene3D" id="1.10.10.1320">
    <property type="entry name" value="Anti-sigma factor, zinc-finger domain"/>
    <property type="match status" value="1"/>
</dbReference>
<evidence type="ECO:0000313" key="11">
    <source>
        <dbReference type="Proteomes" id="UP000006443"/>
    </source>
</evidence>
<feature type="transmembrane region" description="Helical" evidence="8">
    <location>
        <begin position="84"/>
        <end position="103"/>
    </location>
</feature>
<evidence type="ECO:0000256" key="6">
    <source>
        <dbReference type="ARBA" id="ARBA00024438"/>
    </source>
</evidence>
<dbReference type="GO" id="GO:0016020">
    <property type="term" value="C:membrane"/>
    <property type="evidence" value="ECO:0007669"/>
    <property type="project" value="UniProtKB-SubCell"/>
</dbReference>
<dbReference type="InterPro" id="IPR051474">
    <property type="entry name" value="Anti-sigma-K/W_factor"/>
</dbReference>
<evidence type="ECO:0000256" key="1">
    <source>
        <dbReference type="ARBA" id="ARBA00004167"/>
    </source>
</evidence>
<comment type="subcellular location">
    <subcellularLocation>
        <location evidence="1">Membrane</location>
        <topology evidence="1">Single-pass membrane protein</topology>
    </subcellularLocation>
</comment>
<protein>
    <recommendedName>
        <fullName evidence="6">Anti-sigma-W factor RsiW</fullName>
    </recommendedName>
</protein>
<feature type="region of interest" description="Disordered" evidence="7">
    <location>
        <begin position="140"/>
        <end position="161"/>
    </location>
</feature>
<dbReference type="PANTHER" id="PTHR37461:SF1">
    <property type="entry name" value="ANTI-SIGMA-K FACTOR RSKA"/>
    <property type="match status" value="1"/>
</dbReference>
<name>C0GIR5_DETAL</name>
<evidence type="ECO:0000256" key="2">
    <source>
        <dbReference type="ARBA" id="ARBA00022692"/>
    </source>
</evidence>
<reference evidence="10 11" key="1">
    <citation type="submission" date="2009-02" db="EMBL/GenBank/DDBJ databases">
        <title>Sequencing of the draft genome and assembly of Dethiobacter alkaliphilus AHT 1.</title>
        <authorList>
            <consortium name="US DOE Joint Genome Institute (JGI-PGF)"/>
            <person name="Lucas S."/>
            <person name="Copeland A."/>
            <person name="Lapidus A."/>
            <person name="Glavina del Rio T."/>
            <person name="Dalin E."/>
            <person name="Tice H."/>
            <person name="Bruce D."/>
            <person name="Goodwin L."/>
            <person name="Pitluck S."/>
            <person name="Larimer F."/>
            <person name="Land M.L."/>
            <person name="Hauser L."/>
            <person name="Muyzer G."/>
        </authorList>
    </citation>
    <scope>NUCLEOTIDE SEQUENCE [LARGE SCALE GENOMIC DNA]</scope>
    <source>
        <strain evidence="10 11">AHT 1</strain>
    </source>
</reference>
<keyword evidence="4 8" id="KW-0472">Membrane</keyword>
<comment type="caution">
    <text evidence="10">The sequence shown here is derived from an EMBL/GenBank/DDBJ whole genome shotgun (WGS) entry which is preliminary data.</text>
</comment>
<feature type="transmembrane region" description="Helical" evidence="8">
    <location>
        <begin position="172"/>
        <end position="194"/>
    </location>
</feature>
<dbReference type="AlphaFoldDB" id="C0GIR5"/>
<accession>C0GIR5</accession>
<evidence type="ECO:0000256" key="5">
    <source>
        <dbReference type="ARBA" id="ARBA00024353"/>
    </source>
</evidence>
<keyword evidence="11" id="KW-1185">Reference proteome</keyword>
<dbReference type="EMBL" id="ACJM01000013">
    <property type="protein sequence ID" value="EEG76729.1"/>
    <property type="molecule type" value="Genomic_DNA"/>
</dbReference>
<evidence type="ECO:0000256" key="4">
    <source>
        <dbReference type="ARBA" id="ARBA00023136"/>
    </source>
</evidence>
<dbReference type="GO" id="GO:0006417">
    <property type="term" value="P:regulation of translation"/>
    <property type="evidence" value="ECO:0007669"/>
    <property type="project" value="TreeGrafter"/>
</dbReference>
<dbReference type="OrthoDB" id="9808253at2"/>
<feature type="domain" description="Putative zinc-finger" evidence="9">
    <location>
        <begin position="3"/>
        <end position="37"/>
    </location>
</feature>